<reference evidence="1 2" key="1">
    <citation type="submission" date="2022-03" db="EMBL/GenBank/DDBJ databases">
        <title>Genome sequencing of Neisseria macacae.</title>
        <authorList>
            <person name="Baek M.-G."/>
        </authorList>
    </citation>
    <scope>NUCLEOTIDE SEQUENCE [LARGE SCALE GENOMIC DNA]</scope>
    <source>
        <strain evidence="1 2">ATCC 33926</strain>
    </source>
</reference>
<accession>A0ABY3YAH9</accession>
<evidence type="ECO:0000313" key="2">
    <source>
        <dbReference type="Proteomes" id="UP000829455"/>
    </source>
</evidence>
<organism evidence="1 2">
    <name type="scientific">Neisseria macacae ATCC 33926</name>
    <dbReference type="NCBI Taxonomy" id="997348"/>
    <lineage>
        <taxon>Bacteria</taxon>
        <taxon>Pseudomonadati</taxon>
        <taxon>Pseudomonadota</taxon>
        <taxon>Betaproteobacteria</taxon>
        <taxon>Neisseriales</taxon>
        <taxon>Neisseriaceae</taxon>
        <taxon>Neisseria</taxon>
    </lineage>
</organism>
<gene>
    <name evidence="1" type="ORF">MON40_06705</name>
</gene>
<name>A0ABY3YAH9_9NEIS</name>
<evidence type="ECO:0000313" key="1">
    <source>
        <dbReference type="EMBL" id="UNV86166.1"/>
    </source>
</evidence>
<protein>
    <submittedName>
        <fullName evidence="1">Uncharacterized protein</fullName>
    </submittedName>
</protein>
<dbReference type="Proteomes" id="UP000829455">
    <property type="component" value="Chromosome"/>
</dbReference>
<proteinExistence type="predicted"/>
<sequence>MGKLLIGVIGTILLLIGASSMSHPLEKNIPYNDLTIRYYLGMSFPKYNHPAKLYNEINLDKVDEIRKSKEIISYYVGFYRDEKLIKFDKYINNNKIMGFTYEYDGRGNLIKIYQNNVE</sequence>
<dbReference type="RefSeq" id="WP_070512066.1">
    <property type="nucleotide sequence ID" value="NZ_CP094241.1"/>
</dbReference>
<keyword evidence="2" id="KW-1185">Reference proteome</keyword>
<dbReference type="EMBL" id="CP094241">
    <property type="protein sequence ID" value="UNV86166.1"/>
    <property type="molecule type" value="Genomic_DNA"/>
</dbReference>